<reference evidence="1" key="2">
    <citation type="submission" date="2020-09" db="EMBL/GenBank/DDBJ databases">
        <authorList>
            <person name="Sun Q."/>
            <person name="Ohkuma M."/>
        </authorList>
    </citation>
    <scope>NUCLEOTIDE SEQUENCE</scope>
    <source>
        <strain evidence="1">JCM 19831</strain>
    </source>
</reference>
<evidence type="ECO:0000313" key="2">
    <source>
        <dbReference type="Proteomes" id="UP000642070"/>
    </source>
</evidence>
<name>A0A917T037_9ACTN</name>
<accession>A0A917T037</accession>
<dbReference type="Proteomes" id="UP000642070">
    <property type="component" value="Unassembled WGS sequence"/>
</dbReference>
<sequence length="398" mass="42649">MSNRPRVAVLCTVYFKGSHADVIVGRLLDGYRFGGAHQEARIEVASVYLEQLGSHDFEPISRTDIGTETLRAHGIPMFKSVGEAISLGGSGVNVDGVLIIGEHGDYGWGEFEQKLYPRRRMFDASVAAMVAGGRTVPIFVDKHLAWSFTDAASMVADAERLGIPLLAGSSLPLAWRTPTGANWPYDAPISEAVVAGIAATEPGCRPTEMNGFHDLEFAQALLERRSGGETGVATVTAVTGAAVEPAIVLRLGGSDLFAAAVGALGIDTDDPIGFARSCANDLFLIEYVDGTSLTVVNFDLHAYRAAIAVRGPDNTVVTSPWLDEPDHGHFTFLVRQIESLVLTGISPYPVTRTLLTTGMIEAALRSRREKRLVPTPHLSLNYIAPQAIPDTGIDEDRP</sequence>
<gene>
    <name evidence="1" type="ORF">GCM10007977_001780</name>
</gene>
<comment type="caution">
    <text evidence="1">The sequence shown here is derived from an EMBL/GenBank/DDBJ whole genome shotgun (WGS) entry which is preliminary data.</text>
</comment>
<dbReference type="AlphaFoldDB" id="A0A917T037"/>
<reference evidence="1" key="1">
    <citation type="journal article" date="2014" name="Int. J. Syst. Evol. Microbiol.">
        <title>Complete genome sequence of Corynebacterium casei LMG S-19264T (=DSM 44701T), isolated from a smear-ripened cheese.</title>
        <authorList>
            <consortium name="US DOE Joint Genome Institute (JGI-PGF)"/>
            <person name="Walter F."/>
            <person name="Albersmeier A."/>
            <person name="Kalinowski J."/>
            <person name="Ruckert C."/>
        </authorList>
    </citation>
    <scope>NUCLEOTIDE SEQUENCE</scope>
    <source>
        <strain evidence="1">JCM 19831</strain>
    </source>
</reference>
<evidence type="ECO:0000313" key="1">
    <source>
        <dbReference type="EMBL" id="GGM04124.1"/>
    </source>
</evidence>
<protein>
    <submittedName>
        <fullName evidence="1">Uncharacterized protein</fullName>
    </submittedName>
</protein>
<proteinExistence type="predicted"/>
<keyword evidence="2" id="KW-1185">Reference proteome</keyword>
<organism evidence="1 2">
    <name type="scientific">Dactylosporangium sucinum</name>
    <dbReference type="NCBI Taxonomy" id="1424081"/>
    <lineage>
        <taxon>Bacteria</taxon>
        <taxon>Bacillati</taxon>
        <taxon>Actinomycetota</taxon>
        <taxon>Actinomycetes</taxon>
        <taxon>Micromonosporales</taxon>
        <taxon>Micromonosporaceae</taxon>
        <taxon>Dactylosporangium</taxon>
    </lineage>
</organism>
<dbReference type="EMBL" id="BMPI01000001">
    <property type="protein sequence ID" value="GGM04124.1"/>
    <property type="molecule type" value="Genomic_DNA"/>
</dbReference>